<name>A0A6A4ARK9_9STRA</name>
<sequence>MNADLFPILPTEEEANINLFPHEEANFVSPEPGFFMEVDDFFVEEEEYEETPQERIYQYWYLFTKQNLFGYVGYLGDEYDEGDEDDEEFEEFTDMFDKSYLVHPVKSIFNDVKDKIMEFEHSKYFIQNVKEELIATVMHPCRIQNQMNQFDDIEQFFTAMGC</sequence>
<comment type="caution">
    <text evidence="2">The sequence shown here is derived from an EMBL/GenBank/DDBJ whole genome shotgun (WGS) entry which is preliminary data.</text>
</comment>
<dbReference type="AlphaFoldDB" id="A0A6A4ARK9"/>
<evidence type="ECO:0000313" key="2">
    <source>
        <dbReference type="EMBL" id="KAE9262753.1"/>
    </source>
</evidence>
<dbReference type="Proteomes" id="UP000434957">
    <property type="component" value="Unassembled WGS sequence"/>
</dbReference>
<organism evidence="2 4">
    <name type="scientific">Phytophthora rubi</name>
    <dbReference type="NCBI Taxonomy" id="129364"/>
    <lineage>
        <taxon>Eukaryota</taxon>
        <taxon>Sar</taxon>
        <taxon>Stramenopiles</taxon>
        <taxon>Oomycota</taxon>
        <taxon>Peronosporomycetes</taxon>
        <taxon>Peronosporales</taxon>
        <taxon>Peronosporaceae</taxon>
        <taxon>Phytophthora</taxon>
    </lineage>
</organism>
<dbReference type="Proteomes" id="UP000429607">
    <property type="component" value="Unassembled WGS sequence"/>
</dbReference>
<evidence type="ECO:0000313" key="4">
    <source>
        <dbReference type="Proteomes" id="UP000434957"/>
    </source>
</evidence>
<evidence type="ECO:0000313" key="1">
    <source>
        <dbReference type="EMBL" id="KAE8954653.1"/>
    </source>
</evidence>
<reference evidence="2 4" key="1">
    <citation type="submission" date="2018-08" db="EMBL/GenBank/DDBJ databases">
        <title>Genomic investigation of the strawberry pathogen Phytophthora fragariae indicates pathogenicity is determined by transcriptional variation in three key races.</title>
        <authorList>
            <person name="Adams T.M."/>
            <person name="Armitage A.D."/>
            <person name="Sobczyk M.K."/>
            <person name="Bates H.J."/>
            <person name="Dunwell J.M."/>
            <person name="Nellist C.F."/>
            <person name="Harrison R.J."/>
        </authorList>
    </citation>
    <scope>NUCLEOTIDE SEQUENCE [LARGE SCALE GENOMIC DNA]</scope>
    <source>
        <strain evidence="1 3">SCRP249</strain>
        <strain evidence="2 4">SCRP333</strain>
    </source>
</reference>
<accession>A0A6A4ARK9</accession>
<dbReference type="EMBL" id="QXFV01009720">
    <property type="protein sequence ID" value="KAE8954653.1"/>
    <property type="molecule type" value="Genomic_DNA"/>
</dbReference>
<keyword evidence="4" id="KW-1185">Reference proteome</keyword>
<protein>
    <submittedName>
        <fullName evidence="2">Uncharacterized protein</fullName>
    </submittedName>
</protein>
<gene>
    <name evidence="1" type="ORF">PR001_g32407</name>
    <name evidence="2" type="ORF">PR003_g33425</name>
</gene>
<evidence type="ECO:0000313" key="3">
    <source>
        <dbReference type="Proteomes" id="UP000429607"/>
    </source>
</evidence>
<dbReference type="EMBL" id="QXFT01009411">
    <property type="protein sequence ID" value="KAE9262753.1"/>
    <property type="molecule type" value="Genomic_DNA"/>
</dbReference>
<proteinExistence type="predicted"/>